<dbReference type="GO" id="GO:0020037">
    <property type="term" value="F:heme binding"/>
    <property type="evidence" value="ECO:0007669"/>
    <property type="project" value="InterPro"/>
</dbReference>
<evidence type="ECO:0000256" key="9">
    <source>
        <dbReference type="PIRSR" id="PIRSR000296-2"/>
    </source>
</evidence>
<dbReference type="SUPFAM" id="SSF56634">
    <property type="entry name" value="Heme-dependent catalase-like"/>
    <property type="match status" value="1"/>
</dbReference>
<dbReference type="InterPro" id="IPR011614">
    <property type="entry name" value="Catalase_core"/>
</dbReference>
<comment type="cofactor">
    <cofactor evidence="7">
        <name>heme</name>
        <dbReference type="ChEBI" id="CHEBI:30413"/>
    </cofactor>
</comment>
<organism evidence="12 13">
    <name type="scientific">Roseomonas acroporae</name>
    <dbReference type="NCBI Taxonomy" id="2937791"/>
    <lineage>
        <taxon>Bacteria</taxon>
        <taxon>Pseudomonadati</taxon>
        <taxon>Pseudomonadota</taxon>
        <taxon>Alphaproteobacteria</taxon>
        <taxon>Acetobacterales</taxon>
        <taxon>Roseomonadaceae</taxon>
        <taxon>Roseomonas</taxon>
    </lineage>
</organism>
<evidence type="ECO:0000259" key="11">
    <source>
        <dbReference type="SMART" id="SM01060"/>
    </source>
</evidence>
<accession>A0A9X1Y4Y0</accession>
<name>A0A9X1Y4Y0_9PROT</name>
<dbReference type="PROSITE" id="PS51402">
    <property type="entry name" value="CATALASE_3"/>
    <property type="match status" value="1"/>
</dbReference>
<evidence type="ECO:0000256" key="6">
    <source>
        <dbReference type="ARBA" id="ARBA00023004"/>
    </source>
</evidence>
<dbReference type="InterPro" id="IPR020835">
    <property type="entry name" value="Catalase_sf"/>
</dbReference>
<dbReference type="GO" id="GO:0005737">
    <property type="term" value="C:cytoplasm"/>
    <property type="evidence" value="ECO:0007669"/>
    <property type="project" value="TreeGrafter"/>
</dbReference>
<feature type="domain" description="Catalase core" evidence="11">
    <location>
        <begin position="36"/>
        <end position="351"/>
    </location>
</feature>
<dbReference type="GO" id="GO:0042744">
    <property type="term" value="P:hydrogen peroxide catabolic process"/>
    <property type="evidence" value="ECO:0007669"/>
    <property type="project" value="TreeGrafter"/>
</dbReference>
<evidence type="ECO:0000256" key="1">
    <source>
        <dbReference type="ARBA" id="ARBA00005329"/>
    </source>
</evidence>
<keyword evidence="5 7" id="KW-0560">Oxidoreductase</keyword>
<evidence type="ECO:0000256" key="3">
    <source>
        <dbReference type="ARBA" id="ARBA00022617"/>
    </source>
</evidence>
<keyword evidence="4 7" id="KW-0479">Metal-binding</keyword>
<dbReference type="GO" id="GO:0042542">
    <property type="term" value="P:response to hydrogen peroxide"/>
    <property type="evidence" value="ECO:0007669"/>
    <property type="project" value="TreeGrafter"/>
</dbReference>
<evidence type="ECO:0000256" key="4">
    <source>
        <dbReference type="ARBA" id="ARBA00022723"/>
    </source>
</evidence>
<feature type="active site" evidence="8">
    <location>
        <position position="65"/>
    </location>
</feature>
<proteinExistence type="inferred from homology"/>
<evidence type="ECO:0000256" key="7">
    <source>
        <dbReference type="PIRNR" id="PIRNR000296"/>
    </source>
</evidence>
<dbReference type="Gene3D" id="1.20.1280.120">
    <property type="match status" value="1"/>
</dbReference>
<dbReference type="EMBL" id="JALPRX010000023">
    <property type="protein sequence ID" value="MCK8784029.1"/>
    <property type="molecule type" value="Genomic_DNA"/>
</dbReference>
<protein>
    <recommendedName>
        <fullName evidence="7">Catalase-related peroxidase</fullName>
        <ecNumber evidence="7">1.11.1.-</ecNumber>
    </recommendedName>
</protein>
<keyword evidence="3 7" id="KW-0349">Heme</keyword>
<feature type="compositionally biased region" description="Basic and acidic residues" evidence="10">
    <location>
        <begin position="332"/>
        <end position="345"/>
    </location>
</feature>
<dbReference type="PANTHER" id="PTHR11465">
    <property type="entry name" value="CATALASE"/>
    <property type="match status" value="1"/>
</dbReference>
<dbReference type="GO" id="GO:0046872">
    <property type="term" value="F:metal ion binding"/>
    <property type="evidence" value="ECO:0007669"/>
    <property type="project" value="UniProtKB-KW"/>
</dbReference>
<dbReference type="GO" id="GO:0004096">
    <property type="term" value="F:catalase activity"/>
    <property type="evidence" value="ECO:0007669"/>
    <property type="project" value="InterPro"/>
</dbReference>
<evidence type="ECO:0000313" key="13">
    <source>
        <dbReference type="Proteomes" id="UP001139516"/>
    </source>
</evidence>
<dbReference type="PIRSF" id="PIRSF000296">
    <property type="entry name" value="SrpA"/>
    <property type="match status" value="1"/>
</dbReference>
<dbReference type="InterPro" id="IPR024168">
    <property type="entry name" value="Catalase_SrpA-type_pred"/>
</dbReference>
<comment type="similarity">
    <text evidence="1 7">Belongs to the catalase family.</text>
</comment>
<dbReference type="Gene3D" id="2.40.180.10">
    <property type="entry name" value="Catalase core domain"/>
    <property type="match status" value="1"/>
</dbReference>
<dbReference type="EC" id="1.11.1.-" evidence="7"/>
<dbReference type="Proteomes" id="UP001139516">
    <property type="component" value="Unassembled WGS sequence"/>
</dbReference>
<feature type="binding site" description="axial binding residue" evidence="9">
    <location>
        <position position="329"/>
    </location>
    <ligand>
        <name>heme</name>
        <dbReference type="ChEBI" id="CHEBI:30413"/>
    </ligand>
    <ligandPart>
        <name>Fe</name>
        <dbReference type="ChEBI" id="CHEBI:18248"/>
    </ligandPart>
</feature>
<evidence type="ECO:0000313" key="12">
    <source>
        <dbReference type="EMBL" id="MCK8784029.1"/>
    </source>
</evidence>
<keyword evidence="2 7" id="KW-0575">Peroxidase</keyword>
<evidence type="ECO:0000256" key="8">
    <source>
        <dbReference type="PIRSR" id="PIRSR000296-1"/>
    </source>
</evidence>
<gene>
    <name evidence="12" type="ORF">M0638_06500</name>
</gene>
<comment type="function">
    <text evidence="7">Has an organic peroxide-dependent peroxidase activity.</text>
</comment>
<evidence type="ECO:0000256" key="10">
    <source>
        <dbReference type="SAM" id="MobiDB-lite"/>
    </source>
</evidence>
<feature type="region of interest" description="Disordered" evidence="10">
    <location>
        <begin position="328"/>
        <end position="351"/>
    </location>
</feature>
<reference evidence="12" key="1">
    <citation type="submission" date="2022-04" db="EMBL/GenBank/DDBJ databases">
        <title>Roseomonas acroporae sp. nov., isolated from coral Acropora digitifera.</title>
        <authorList>
            <person name="Sun H."/>
        </authorList>
    </citation>
    <scope>NUCLEOTIDE SEQUENCE</scope>
    <source>
        <strain evidence="12">NAR14</strain>
    </source>
</reference>
<dbReference type="InterPro" id="IPR018028">
    <property type="entry name" value="Catalase"/>
</dbReference>
<keyword evidence="13" id="KW-1185">Reference proteome</keyword>
<evidence type="ECO:0000256" key="5">
    <source>
        <dbReference type="ARBA" id="ARBA00023002"/>
    </source>
</evidence>
<comment type="caution">
    <text evidence="12">The sequence shown here is derived from an EMBL/GenBank/DDBJ whole genome shotgun (WGS) entry which is preliminary data.</text>
</comment>
<dbReference type="CDD" id="cd08153">
    <property type="entry name" value="srpA_like"/>
    <property type="match status" value="1"/>
</dbReference>
<dbReference type="PANTHER" id="PTHR11465:SF9">
    <property type="entry name" value="CATALASE"/>
    <property type="match status" value="1"/>
</dbReference>
<keyword evidence="6 7" id="KW-0408">Iron</keyword>
<dbReference type="SMART" id="SM01060">
    <property type="entry name" value="Catalase"/>
    <property type="match status" value="1"/>
</dbReference>
<evidence type="ECO:0000256" key="2">
    <source>
        <dbReference type="ARBA" id="ARBA00022559"/>
    </source>
</evidence>
<dbReference type="AlphaFoldDB" id="A0A9X1Y4Y0"/>
<dbReference type="RefSeq" id="WP_248666155.1">
    <property type="nucleotide sequence ID" value="NZ_JALPRX010000023.1"/>
</dbReference>
<sequence length="351" mass="37157">MPQPSRSPPRSALGSLVLIAALVGVVGAAFAYTAGWLAPGRLTPDRLVDSLAPPGGPALGFRRNHAKGICVTGRFEANGAGAALSRAPMLAQGSFPVLGRLNIAGPNPASPDASVPVRGFGWRIAAPDGQEWRSAMIDPPVFPVATPEDFYALQQAAGSGRPERMQEFAAAHPSFGAFVNWIRTAPKTASWAETRFNGLNSFTFTDAGGTARVVRWSLIPAAAPVPVTAEQLGQRGPDFLRQDIVERLRTGPVRWTLAVTVAEPGDPTADPTKPWPAERRTVEVGTLVIDAAQPEPEGACRDLNFDPAVLPDGMGTSDDPFPAARSSAYAKSYDRRTAEVEEYRRATGGGR</sequence>
<dbReference type="Pfam" id="PF00199">
    <property type="entry name" value="Catalase"/>
    <property type="match status" value="1"/>
</dbReference>